<gene>
    <name evidence="1" type="ORF">XM47_00230</name>
</gene>
<protein>
    <submittedName>
        <fullName evidence="1">Uncharacterized protein</fullName>
    </submittedName>
</protein>
<comment type="caution">
    <text evidence="1">The sequence shown here is derived from an EMBL/GenBank/DDBJ whole genome shotgun (WGS) entry which is preliminary data.</text>
</comment>
<evidence type="ECO:0000313" key="2">
    <source>
        <dbReference type="Proteomes" id="UP000037600"/>
    </source>
</evidence>
<sequence length="77" mass="8950">MLYNGKAELTDSGWLLELSSRALYFNYRFRWLGKQQGIKIGLNSPLCSLNLERKLVADVTNDFINQYVFYGLKQKAQ</sequence>
<keyword evidence="2" id="KW-1185">Reference proteome</keyword>
<dbReference type="Proteomes" id="UP000037600">
    <property type="component" value="Unassembled WGS sequence"/>
</dbReference>
<proteinExistence type="predicted"/>
<accession>A0A0J8H0T3</accession>
<evidence type="ECO:0000313" key="1">
    <source>
        <dbReference type="EMBL" id="KMT67059.1"/>
    </source>
</evidence>
<reference evidence="1 2" key="1">
    <citation type="submission" date="2015-04" db="EMBL/GenBank/DDBJ databases">
        <title>Draft Genome Sequence of the Novel Agar-Digesting Marine Bacterium Q1.</title>
        <authorList>
            <person name="Li Y."/>
            <person name="Li D."/>
            <person name="Chen G."/>
            <person name="Du Z."/>
        </authorList>
    </citation>
    <scope>NUCLEOTIDE SEQUENCE [LARGE SCALE GENOMIC DNA]</scope>
    <source>
        <strain evidence="1 2">Q1</strain>
    </source>
</reference>
<dbReference type="AlphaFoldDB" id="A0A0J8H0T3"/>
<dbReference type="EMBL" id="LAZL01000001">
    <property type="protein sequence ID" value="KMT67059.1"/>
    <property type="molecule type" value="Genomic_DNA"/>
</dbReference>
<organism evidence="1 2">
    <name type="scientific">Catenovulum maritimum</name>
    <dbReference type="NCBI Taxonomy" id="1513271"/>
    <lineage>
        <taxon>Bacteria</taxon>
        <taxon>Pseudomonadati</taxon>
        <taxon>Pseudomonadota</taxon>
        <taxon>Gammaproteobacteria</taxon>
        <taxon>Alteromonadales</taxon>
        <taxon>Alteromonadaceae</taxon>
        <taxon>Catenovulum</taxon>
    </lineage>
</organism>
<name>A0A0J8H0T3_9ALTE</name>